<feature type="compositionally biased region" description="Low complexity" evidence="1">
    <location>
        <begin position="189"/>
        <end position="204"/>
    </location>
</feature>
<keyword evidence="2" id="KW-0121">Carboxypeptidase</keyword>
<evidence type="ECO:0000256" key="1">
    <source>
        <dbReference type="SAM" id="MobiDB-lite"/>
    </source>
</evidence>
<protein>
    <submittedName>
        <fullName evidence="2">Carboxypeptidase-like regulatory domain-containing protein</fullName>
    </submittedName>
</protein>
<reference evidence="2" key="1">
    <citation type="submission" date="2024-05" db="EMBL/GenBank/DDBJ databases">
        <title>Planctomycetes of the genus Singulisphaera possess chitinolytic capabilities.</title>
        <authorList>
            <person name="Ivanova A."/>
        </authorList>
    </citation>
    <scope>NUCLEOTIDE SEQUENCE</scope>
    <source>
        <strain evidence="2">Ch08T</strain>
    </source>
</reference>
<organism evidence="2">
    <name type="scientific">Singulisphaera sp. Ch08</name>
    <dbReference type="NCBI Taxonomy" id="3120278"/>
    <lineage>
        <taxon>Bacteria</taxon>
        <taxon>Pseudomonadati</taxon>
        <taxon>Planctomycetota</taxon>
        <taxon>Planctomycetia</taxon>
        <taxon>Isosphaerales</taxon>
        <taxon>Isosphaeraceae</taxon>
        <taxon>Singulisphaera</taxon>
    </lineage>
</organism>
<dbReference type="PROSITE" id="PS51257">
    <property type="entry name" value="PROKAR_LIPOPROTEIN"/>
    <property type="match status" value="1"/>
</dbReference>
<keyword evidence="2" id="KW-0645">Protease</keyword>
<evidence type="ECO:0000313" key="2">
    <source>
        <dbReference type="EMBL" id="XBH05440.1"/>
    </source>
</evidence>
<proteinExistence type="predicted"/>
<gene>
    <name evidence="2" type="ORF">V5E97_05325</name>
</gene>
<dbReference type="EMBL" id="CP155447">
    <property type="protein sequence ID" value="XBH05440.1"/>
    <property type="molecule type" value="Genomic_DNA"/>
</dbReference>
<dbReference type="RefSeq" id="WP_406698260.1">
    <property type="nucleotide sequence ID" value="NZ_CP155447.1"/>
</dbReference>
<feature type="region of interest" description="Disordered" evidence="1">
    <location>
        <begin position="159"/>
        <end position="204"/>
    </location>
</feature>
<accession>A0AAU7CJL7</accession>
<dbReference type="AlphaFoldDB" id="A0AAU7CJL7"/>
<keyword evidence="2" id="KW-0378">Hydrolase</keyword>
<dbReference type="GO" id="GO:0004180">
    <property type="term" value="F:carboxypeptidase activity"/>
    <property type="evidence" value="ECO:0007669"/>
    <property type="project" value="UniProtKB-KW"/>
</dbReference>
<sequence length="204" mass="20939">MFSKLLTRRNALWTVVLAVVSGCTGSDVEETTDGPDFSNLVPVRGVVTLNGEPLVGAVVTFLPPQWSPGVGETDAKGEYTLSSSGRPGISPGEYKVAISLLLSAEGEPQGLAPRSSLAQPPSMLSSKEMLPREYADLGTSKLTAKFGQSGGTFNFDIKAPGLVIPPPPATPGKEVDAAAEGEQAPKPAPSADAPAPTPKSDSAP</sequence>
<name>A0AAU7CJL7_9BACT</name>